<evidence type="ECO:0000313" key="2">
    <source>
        <dbReference type="EMBL" id="WDZ87939.1"/>
    </source>
</evidence>
<feature type="coiled-coil region" evidence="1">
    <location>
        <begin position="44"/>
        <end position="78"/>
    </location>
</feature>
<dbReference type="EMBL" id="CP118615">
    <property type="protein sequence ID" value="WDZ87939.1"/>
    <property type="molecule type" value="Genomic_DNA"/>
</dbReference>
<name>A0ABY8A1S6_9ACTN</name>
<sequence>MADGVPYRSRYCLPLYPAQVRDRRFRCTRLGRRGLDPEDVRRFLDRVALELAAAQEAAERARRETAQVKDALRRWQSEQARIRNHRALYRW</sequence>
<evidence type="ECO:0000256" key="1">
    <source>
        <dbReference type="SAM" id="Coils"/>
    </source>
</evidence>
<proteinExistence type="predicted"/>
<accession>A0ABY8A1S6</accession>
<dbReference type="InterPro" id="IPR019933">
    <property type="entry name" value="DivIVA_domain"/>
</dbReference>
<dbReference type="Gene3D" id="6.10.250.660">
    <property type="match status" value="1"/>
</dbReference>
<organism evidence="2 3">
    <name type="scientific">Micromonospora cathayae</name>
    <dbReference type="NCBI Taxonomy" id="3028804"/>
    <lineage>
        <taxon>Bacteria</taxon>
        <taxon>Bacillati</taxon>
        <taxon>Actinomycetota</taxon>
        <taxon>Actinomycetes</taxon>
        <taxon>Micromonosporales</taxon>
        <taxon>Micromonosporaceae</taxon>
        <taxon>Micromonospora</taxon>
    </lineage>
</organism>
<reference evidence="2 3" key="1">
    <citation type="submission" date="2023-02" db="EMBL/GenBank/DDBJ databases">
        <authorList>
            <person name="Mo P."/>
        </authorList>
    </citation>
    <scope>NUCLEOTIDE SEQUENCE [LARGE SCALE GENOMIC DNA]</scope>
    <source>
        <strain evidence="2 3">HUAS 3</strain>
    </source>
</reference>
<evidence type="ECO:0000313" key="3">
    <source>
        <dbReference type="Proteomes" id="UP001219605"/>
    </source>
</evidence>
<gene>
    <name evidence="2" type="ORF">PVK37_04910</name>
</gene>
<keyword evidence="3" id="KW-1185">Reference proteome</keyword>
<dbReference type="NCBIfam" id="TIGR03544">
    <property type="entry name" value="DivI1A_domain"/>
    <property type="match status" value="1"/>
</dbReference>
<dbReference type="Proteomes" id="UP001219605">
    <property type="component" value="Chromosome"/>
</dbReference>
<keyword evidence="1" id="KW-0175">Coiled coil</keyword>
<protein>
    <submittedName>
        <fullName evidence="2">DivIVA domain-containing protein</fullName>
    </submittedName>
</protein>